<reference evidence="1" key="1">
    <citation type="journal article" date="2014" name="Front. Microbiol.">
        <title>High frequency of phylogenetically diverse reductive dehalogenase-homologous genes in deep subseafloor sedimentary metagenomes.</title>
        <authorList>
            <person name="Kawai M."/>
            <person name="Futagami T."/>
            <person name="Toyoda A."/>
            <person name="Takaki Y."/>
            <person name="Nishi S."/>
            <person name="Hori S."/>
            <person name="Arai W."/>
            <person name="Tsubouchi T."/>
            <person name="Morono Y."/>
            <person name="Uchiyama I."/>
            <person name="Ito T."/>
            <person name="Fujiyama A."/>
            <person name="Inagaki F."/>
            <person name="Takami H."/>
        </authorList>
    </citation>
    <scope>NUCLEOTIDE SEQUENCE</scope>
    <source>
        <strain evidence="1">Expedition CK06-06</strain>
    </source>
</reference>
<dbReference type="AlphaFoldDB" id="X1RIG2"/>
<comment type="caution">
    <text evidence="1">The sequence shown here is derived from an EMBL/GenBank/DDBJ whole genome shotgun (WGS) entry which is preliminary data.</text>
</comment>
<name>X1RIG2_9ZZZZ</name>
<accession>X1RIG2</accession>
<feature type="non-terminal residue" evidence="1">
    <location>
        <position position="1"/>
    </location>
</feature>
<evidence type="ECO:0000313" key="1">
    <source>
        <dbReference type="EMBL" id="GAI62940.1"/>
    </source>
</evidence>
<proteinExistence type="predicted"/>
<protein>
    <submittedName>
        <fullName evidence="1">Uncharacterized protein</fullName>
    </submittedName>
</protein>
<dbReference type="EMBL" id="BARV01043412">
    <property type="protein sequence ID" value="GAI62940.1"/>
    <property type="molecule type" value="Genomic_DNA"/>
</dbReference>
<gene>
    <name evidence="1" type="ORF">S06H3_64817</name>
</gene>
<organism evidence="1">
    <name type="scientific">marine sediment metagenome</name>
    <dbReference type="NCBI Taxonomy" id="412755"/>
    <lineage>
        <taxon>unclassified sequences</taxon>
        <taxon>metagenomes</taxon>
        <taxon>ecological metagenomes</taxon>
    </lineage>
</organism>
<sequence length="35" mass="4175">EKYNIPEQEIKDYMALYYLYNGRSIRALGTTMESI</sequence>